<keyword evidence="5" id="KW-0808">Transferase</keyword>
<dbReference type="GO" id="GO:0004674">
    <property type="term" value="F:protein serine/threonine kinase activity"/>
    <property type="evidence" value="ECO:0007669"/>
    <property type="project" value="UniProtKB-KW"/>
</dbReference>
<evidence type="ECO:0000259" key="21">
    <source>
        <dbReference type="PROSITE" id="PS50011"/>
    </source>
</evidence>
<name>A0AAD4JR38_PERFH</name>
<evidence type="ECO:0000256" key="5">
    <source>
        <dbReference type="ARBA" id="ARBA00022679"/>
    </source>
</evidence>
<dbReference type="InterPro" id="IPR000742">
    <property type="entry name" value="EGF"/>
</dbReference>
<evidence type="ECO:0000256" key="17">
    <source>
        <dbReference type="ARBA" id="ARBA00047951"/>
    </source>
</evidence>
<keyword evidence="7 20" id="KW-0732">Signal</keyword>
<keyword evidence="6 19" id="KW-0812">Transmembrane</keyword>
<dbReference type="InterPro" id="IPR049883">
    <property type="entry name" value="NOTCH1_EGF-like"/>
</dbReference>
<dbReference type="Pfam" id="PF07714">
    <property type="entry name" value="PK_Tyr_Ser-Thr"/>
    <property type="match status" value="1"/>
</dbReference>
<dbReference type="PROSITE" id="PS50011">
    <property type="entry name" value="PROTEIN_KINASE_DOM"/>
    <property type="match status" value="1"/>
</dbReference>
<dbReference type="InterPro" id="IPR001881">
    <property type="entry name" value="EGF-like_Ca-bd_dom"/>
</dbReference>
<evidence type="ECO:0000256" key="20">
    <source>
        <dbReference type="SAM" id="SignalP"/>
    </source>
</evidence>
<dbReference type="Gene3D" id="1.10.510.10">
    <property type="entry name" value="Transferase(Phosphotransferase) domain 1"/>
    <property type="match status" value="1"/>
</dbReference>
<dbReference type="SUPFAM" id="SSF57196">
    <property type="entry name" value="EGF/Laminin"/>
    <property type="match status" value="1"/>
</dbReference>
<dbReference type="GO" id="GO:0005509">
    <property type="term" value="F:calcium ion binding"/>
    <property type="evidence" value="ECO:0007669"/>
    <property type="project" value="InterPro"/>
</dbReference>
<dbReference type="InterPro" id="IPR025287">
    <property type="entry name" value="WAK_GUB"/>
</dbReference>
<dbReference type="Pfam" id="PF07645">
    <property type="entry name" value="EGF_CA"/>
    <property type="match status" value="1"/>
</dbReference>
<evidence type="ECO:0000256" key="1">
    <source>
        <dbReference type="ARBA" id="ARBA00004479"/>
    </source>
</evidence>
<evidence type="ECO:0000256" key="10">
    <source>
        <dbReference type="ARBA" id="ARBA00022777"/>
    </source>
</evidence>
<dbReference type="SMART" id="SM00181">
    <property type="entry name" value="EGF"/>
    <property type="match status" value="2"/>
</dbReference>
<keyword evidence="8" id="KW-0677">Repeat</keyword>
<keyword evidence="13 19" id="KW-0472">Membrane</keyword>
<keyword evidence="23" id="KW-1185">Reference proteome</keyword>
<dbReference type="InterPro" id="IPR001245">
    <property type="entry name" value="Ser-Thr/Tyr_kinase_cat_dom"/>
</dbReference>
<dbReference type="FunFam" id="3.30.200.20:FF:000043">
    <property type="entry name" value="Wall-associated receptor kinase 2"/>
    <property type="match status" value="1"/>
</dbReference>
<dbReference type="Pfam" id="PF13947">
    <property type="entry name" value="GUB_WAK_bind"/>
    <property type="match status" value="1"/>
</dbReference>
<evidence type="ECO:0000256" key="2">
    <source>
        <dbReference type="ARBA" id="ARBA00022527"/>
    </source>
</evidence>
<evidence type="ECO:0000256" key="7">
    <source>
        <dbReference type="ARBA" id="ARBA00022729"/>
    </source>
</evidence>
<evidence type="ECO:0000256" key="11">
    <source>
        <dbReference type="ARBA" id="ARBA00022840"/>
    </source>
</evidence>
<dbReference type="PANTHER" id="PTHR27005">
    <property type="entry name" value="WALL-ASSOCIATED RECEPTOR KINASE-LIKE 21"/>
    <property type="match status" value="1"/>
</dbReference>
<feature type="chain" id="PRO_5042292316" description="Protein kinase domain-containing protein" evidence="20">
    <location>
        <begin position="19"/>
        <end position="755"/>
    </location>
</feature>
<dbReference type="AlphaFoldDB" id="A0AAD4JR38"/>
<dbReference type="SMART" id="SM00220">
    <property type="entry name" value="S_TKc"/>
    <property type="match status" value="1"/>
</dbReference>
<dbReference type="SMART" id="SM00179">
    <property type="entry name" value="EGF_CA"/>
    <property type="match status" value="1"/>
</dbReference>
<proteinExistence type="predicted"/>
<evidence type="ECO:0000256" key="18">
    <source>
        <dbReference type="ARBA" id="ARBA00058961"/>
    </source>
</evidence>
<dbReference type="PROSITE" id="PS01187">
    <property type="entry name" value="EGF_CA"/>
    <property type="match status" value="1"/>
</dbReference>
<dbReference type="PANTHER" id="PTHR27005:SF283">
    <property type="entry name" value="OS02G0633066 PROTEIN"/>
    <property type="match status" value="1"/>
</dbReference>
<keyword evidence="3" id="KW-0245">EGF-like domain</keyword>
<keyword evidence="15" id="KW-0325">Glycoprotein</keyword>
<dbReference type="GO" id="GO:0005886">
    <property type="term" value="C:plasma membrane"/>
    <property type="evidence" value="ECO:0007669"/>
    <property type="project" value="TreeGrafter"/>
</dbReference>
<evidence type="ECO:0000313" key="23">
    <source>
        <dbReference type="Proteomes" id="UP001190926"/>
    </source>
</evidence>
<keyword evidence="12 19" id="KW-1133">Transmembrane helix</keyword>
<evidence type="ECO:0000256" key="13">
    <source>
        <dbReference type="ARBA" id="ARBA00023136"/>
    </source>
</evidence>
<evidence type="ECO:0000256" key="8">
    <source>
        <dbReference type="ARBA" id="ARBA00022737"/>
    </source>
</evidence>
<comment type="catalytic activity">
    <reaction evidence="17">
        <text>L-threonyl-[protein] + ATP = O-phospho-L-threonyl-[protein] + ADP + H(+)</text>
        <dbReference type="Rhea" id="RHEA:46608"/>
        <dbReference type="Rhea" id="RHEA-COMP:11060"/>
        <dbReference type="Rhea" id="RHEA-COMP:11605"/>
        <dbReference type="ChEBI" id="CHEBI:15378"/>
        <dbReference type="ChEBI" id="CHEBI:30013"/>
        <dbReference type="ChEBI" id="CHEBI:30616"/>
        <dbReference type="ChEBI" id="CHEBI:61977"/>
        <dbReference type="ChEBI" id="CHEBI:456216"/>
    </reaction>
</comment>
<dbReference type="InterPro" id="IPR045274">
    <property type="entry name" value="WAK-like"/>
</dbReference>
<dbReference type="FunFam" id="2.10.25.10:FF:000038">
    <property type="entry name" value="Fibrillin 2"/>
    <property type="match status" value="1"/>
</dbReference>
<dbReference type="CDD" id="cd14066">
    <property type="entry name" value="STKc_IRAK"/>
    <property type="match status" value="1"/>
</dbReference>
<dbReference type="Proteomes" id="UP001190926">
    <property type="component" value="Unassembled WGS sequence"/>
</dbReference>
<organism evidence="22 23">
    <name type="scientific">Perilla frutescens var. hirtella</name>
    <name type="common">Perilla citriodora</name>
    <name type="synonym">Perilla setoyensis</name>
    <dbReference type="NCBI Taxonomy" id="608512"/>
    <lineage>
        <taxon>Eukaryota</taxon>
        <taxon>Viridiplantae</taxon>
        <taxon>Streptophyta</taxon>
        <taxon>Embryophyta</taxon>
        <taxon>Tracheophyta</taxon>
        <taxon>Spermatophyta</taxon>
        <taxon>Magnoliopsida</taxon>
        <taxon>eudicotyledons</taxon>
        <taxon>Gunneridae</taxon>
        <taxon>Pentapetalae</taxon>
        <taxon>asterids</taxon>
        <taxon>lamiids</taxon>
        <taxon>Lamiales</taxon>
        <taxon>Lamiaceae</taxon>
        <taxon>Nepetoideae</taxon>
        <taxon>Elsholtzieae</taxon>
        <taxon>Perilla</taxon>
    </lineage>
</organism>
<protein>
    <recommendedName>
        <fullName evidence="21">Protein kinase domain-containing protein</fullName>
    </recommendedName>
</protein>
<keyword evidence="9" id="KW-0547">Nucleotide-binding</keyword>
<dbReference type="InterPro" id="IPR018097">
    <property type="entry name" value="EGF_Ca-bd_CS"/>
</dbReference>
<evidence type="ECO:0000256" key="19">
    <source>
        <dbReference type="SAM" id="Phobius"/>
    </source>
</evidence>
<sequence length="755" mass="83484">MLHLLACILLSGLSSTFAADTYNIFKGSNITKPGCRSKCGNLTVPYPFGIDVGCGVDERFEFNCSDAFDPPLPLLKGFEAGGSDVPYIQVFGISDSRLRVSNFMWASNCYDRTGLVSETGNYDADLSGTPYSYSDVNKMSTIGCDDSGVVGGAATNEASGSSCKSVCSRPEDVIGGYCMGTGCCQASSLKGHNNYNVGLSTTNNHSEVLSFNPCGYMFVGEQGVFIFRGASDLSDPNFMDRIRATVPTVLDWWIGNLTCEQVQKSSTTDYACNTNSHCIDSETELGGYRCTCDTGYQGNPYLHPGCTDIDECMDHNLNDCEKICTNTIGSFNCSCPHGEYGDGRKNGKGCNPYNHRFPVIKVALGAGFGLLSLVITATWLYFFIKKRKLLKQREKFFQRNGGLLLQQQLSSNEGSADSTKLFTAEELQQATDNYADDRILGRGGCGTVYKGILPDKTVVAVKKSRGIDETQTEQFINEVVILTQVYHRNVVKFVGCCLESEAPLLVYEYIPNATLYEHIQHKSNWLSWENRLRIASEAAGALSYLHSAASTPIIHRDVKSANILLDEYYTAKISDFGASRLIPLDQTKVTTMVIGTFGYLDPEYFRTSQLTEKSDVYSFGVVLVELLTGGMPVNMAMNEDQRNLTTNFINSMRENQLFQILEPRVVREGSFEQLQATAELIERCLLSNREDRPTMKEVAAELEMLMKNLWTNNRSVKEEAEILGCDDLYSAPISPYDSTQEFTRLYSWSSSTSEV</sequence>
<feature type="domain" description="Protein kinase" evidence="21">
    <location>
        <begin position="434"/>
        <end position="705"/>
    </location>
</feature>
<evidence type="ECO:0000256" key="14">
    <source>
        <dbReference type="ARBA" id="ARBA00023157"/>
    </source>
</evidence>
<evidence type="ECO:0000256" key="9">
    <source>
        <dbReference type="ARBA" id="ARBA00022741"/>
    </source>
</evidence>
<evidence type="ECO:0000256" key="4">
    <source>
        <dbReference type="ARBA" id="ARBA00022553"/>
    </source>
</evidence>
<dbReference type="InterPro" id="IPR011009">
    <property type="entry name" value="Kinase-like_dom_sf"/>
</dbReference>
<gene>
    <name evidence="22" type="ORF">C2S53_009865</name>
</gene>
<evidence type="ECO:0000256" key="3">
    <source>
        <dbReference type="ARBA" id="ARBA00022536"/>
    </source>
</evidence>
<evidence type="ECO:0000256" key="12">
    <source>
        <dbReference type="ARBA" id="ARBA00022989"/>
    </source>
</evidence>
<dbReference type="GO" id="GO:0007166">
    <property type="term" value="P:cell surface receptor signaling pathway"/>
    <property type="evidence" value="ECO:0007669"/>
    <property type="project" value="InterPro"/>
</dbReference>
<feature type="signal peptide" evidence="20">
    <location>
        <begin position="1"/>
        <end position="18"/>
    </location>
</feature>
<dbReference type="EMBL" id="SDAM02000017">
    <property type="protein sequence ID" value="KAH6837558.1"/>
    <property type="molecule type" value="Genomic_DNA"/>
</dbReference>
<evidence type="ECO:0000313" key="22">
    <source>
        <dbReference type="EMBL" id="KAH6837558.1"/>
    </source>
</evidence>
<dbReference type="CDD" id="cd00054">
    <property type="entry name" value="EGF_CA"/>
    <property type="match status" value="1"/>
</dbReference>
<dbReference type="InterPro" id="IPR008271">
    <property type="entry name" value="Ser/Thr_kinase_AS"/>
</dbReference>
<accession>A0AAD4JR38</accession>
<comment type="caution">
    <text evidence="22">The sequence shown here is derived from an EMBL/GenBank/DDBJ whole genome shotgun (WGS) entry which is preliminary data.</text>
</comment>
<evidence type="ECO:0000256" key="15">
    <source>
        <dbReference type="ARBA" id="ARBA00023180"/>
    </source>
</evidence>
<evidence type="ECO:0000256" key="16">
    <source>
        <dbReference type="ARBA" id="ARBA00047558"/>
    </source>
</evidence>
<dbReference type="InterPro" id="IPR000719">
    <property type="entry name" value="Prot_kinase_dom"/>
</dbReference>
<comment type="subcellular location">
    <subcellularLocation>
        <location evidence="1">Membrane</location>
        <topology evidence="1">Single-pass type I membrane protein</topology>
    </subcellularLocation>
</comment>
<comment type="function">
    <text evidence="18">Serine/threonine-protein kinase that may function as a signaling receptor of extracellular matrix component. Binding to pectin may have significance in the control of cell expansion, morphogenesis and development.</text>
</comment>
<dbReference type="GO" id="GO:0005524">
    <property type="term" value="F:ATP binding"/>
    <property type="evidence" value="ECO:0007669"/>
    <property type="project" value="UniProtKB-KW"/>
</dbReference>
<dbReference type="PROSITE" id="PS00108">
    <property type="entry name" value="PROTEIN_KINASE_ST"/>
    <property type="match status" value="1"/>
</dbReference>
<reference evidence="22 23" key="1">
    <citation type="journal article" date="2021" name="Nat. Commun.">
        <title>Incipient diploidization of the medicinal plant Perilla within 10,000 years.</title>
        <authorList>
            <person name="Zhang Y."/>
            <person name="Shen Q."/>
            <person name="Leng L."/>
            <person name="Zhang D."/>
            <person name="Chen S."/>
            <person name="Shi Y."/>
            <person name="Ning Z."/>
            <person name="Chen S."/>
        </authorList>
    </citation>
    <scope>NUCLEOTIDE SEQUENCE [LARGE SCALE GENOMIC DNA]</scope>
    <source>
        <strain evidence="23">cv. PC099</strain>
    </source>
</reference>
<feature type="transmembrane region" description="Helical" evidence="19">
    <location>
        <begin position="362"/>
        <end position="384"/>
    </location>
</feature>
<comment type="catalytic activity">
    <reaction evidence="16">
        <text>L-seryl-[protein] + ATP = O-phospho-L-seryl-[protein] + ADP + H(+)</text>
        <dbReference type="Rhea" id="RHEA:17989"/>
        <dbReference type="Rhea" id="RHEA-COMP:9863"/>
        <dbReference type="Rhea" id="RHEA-COMP:11604"/>
        <dbReference type="ChEBI" id="CHEBI:15378"/>
        <dbReference type="ChEBI" id="CHEBI:29999"/>
        <dbReference type="ChEBI" id="CHEBI:30616"/>
        <dbReference type="ChEBI" id="CHEBI:83421"/>
        <dbReference type="ChEBI" id="CHEBI:456216"/>
    </reaction>
</comment>
<dbReference type="SUPFAM" id="SSF56112">
    <property type="entry name" value="Protein kinase-like (PK-like)"/>
    <property type="match status" value="1"/>
</dbReference>
<dbReference type="Gene3D" id="3.30.200.20">
    <property type="entry name" value="Phosphorylase Kinase, domain 1"/>
    <property type="match status" value="1"/>
</dbReference>
<keyword evidence="4" id="KW-0597">Phosphoprotein</keyword>
<keyword evidence="2" id="KW-0723">Serine/threonine-protein kinase</keyword>
<evidence type="ECO:0000256" key="6">
    <source>
        <dbReference type="ARBA" id="ARBA00022692"/>
    </source>
</evidence>
<keyword evidence="14" id="KW-1015">Disulfide bond</keyword>
<dbReference type="GO" id="GO:0030247">
    <property type="term" value="F:polysaccharide binding"/>
    <property type="evidence" value="ECO:0007669"/>
    <property type="project" value="InterPro"/>
</dbReference>
<keyword evidence="10" id="KW-0418">Kinase</keyword>
<dbReference type="Gene3D" id="2.10.25.10">
    <property type="entry name" value="Laminin"/>
    <property type="match status" value="1"/>
</dbReference>
<dbReference type="FunFam" id="1.10.510.10:FF:000084">
    <property type="entry name" value="Wall-associated receptor kinase 2"/>
    <property type="match status" value="1"/>
</dbReference>
<keyword evidence="11" id="KW-0067">ATP-binding</keyword>